<accession>A0ABS9D486</accession>
<comment type="caution">
    <text evidence="1">The sequence shown here is derived from an EMBL/GenBank/DDBJ whole genome shotgun (WGS) entry which is preliminary data.</text>
</comment>
<evidence type="ECO:0000313" key="1">
    <source>
        <dbReference type="EMBL" id="MCF2947757.1"/>
    </source>
</evidence>
<dbReference type="EMBL" id="JAKGAS010000003">
    <property type="protein sequence ID" value="MCF2947757.1"/>
    <property type="molecule type" value="Genomic_DNA"/>
</dbReference>
<organism evidence="1 2">
    <name type="scientific">Paraglaciecola algarum</name>
    <dbReference type="NCBI Taxonomy" id="3050085"/>
    <lineage>
        <taxon>Bacteria</taxon>
        <taxon>Pseudomonadati</taxon>
        <taxon>Pseudomonadota</taxon>
        <taxon>Gammaproteobacteria</taxon>
        <taxon>Alteromonadales</taxon>
        <taxon>Alteromonadaceae</taxon>
        <taxon>Paraglaciecola</taxon>
    </lineage>
</organism>
<dbReference type="Proteomes" id="UP001521137">
    <property type="component" value="Unassembled WGS sequence"/>
</dbReference>
<name>A0ABS9D486_9ALTE</name>
<keyword evidence="2" id="KW-1185">Reference proteome</keyword>
<sequence length="204" mass="24007">MFILQWDMLIFSPLETLTRTLTQNQAILSGCRNLEPLKAFWPWYDTKKNQQLKSYLSDTFNYTGPLLACLFIVVILPRKFFAYYEKNNYPFDAFLEYKIPSILAAMSIEIIENEQATPFWYAERHAKFIPCQKRNLIAVGQGVEPAIIAWNVNQENGRKLFHPVYISNDKVLSYIDSSSKYKITFSLLLLNVKLFCKYLIKKWF</sequence>
<protein>
    <submittedName>
        <fullName evidence="1">Uncharacterized protein</fullName>
    </submittedName>
</protein>
<gene>
    <name evidence="1" type="ORF">L0668_06545</name>
</gene>
<proteinExistence type="predicted"/>
<reference evidence="1 2" key="1">
    <citation type="submission" date="2022-01" db="EMBL/GenBank/DDBJ databases">
        <title>Paraglaciecola sp. G1-23.</title>
        <authorList>
            <person name="Jin M.S."/>
            <person name="Han D.M."/>
            <person name="Kim H.M."/>
            <person name="Jeon C.O."/>
        </authorList>
    </citation>
    <scope>NUCLEOTIDE SEQUENCE [LARGE SCALE GENOMIC DNA]</scope>
    <source>
        <strain evidence="1 2">G1-23</strain>
    </source>
</reference>
<evidence type="ECO:0000313" key="2">
    <source>
        <dbReference type="Proteomes" id="UP001521137"/>
    </source>
</evidence>